<feature type="region of interest" description="Disordered" evidence="1">
    <location>
        <begin position="222"/>
        <end position="262"/>
    </location>
</feature>
<organism evidence="3 4">
    <name type="scientific">Ditylenchus dipsaci</name>
    <dbReference type="NCBI Taxonomy" id="166011"/>
    <lineage>
        <taxon>Eukaryota</taxon>
        <taxon>Metazoa</taxon>
        <taxon>Ecdysozoa</taxon>
        <taxon>Nematoda</taxon>
        <taxon>Chromadorea</taxon>
        <taxon>Rhabditida</taxon>
        <taxon>Tylenchina</taxon>
        <taxon>Tylenchomorpha</taxon>
        <taxon>Sphaerularioidea</taxon>
        <taxon>Anguinidae</taxon>
        <taxon>Anguininae</taxon>
        <taxon>Ditylenchus</taxon>
    </lineage>
</organism>
<evidence type="ECO:0000256" key="1">
    <source>
        <dbReference type="SAM" id="MobiDB-lite"/>
    </source>
</evidence>
<accession>A0A915DD47</accession>
<keyword evidence="2" id="KW-1133">Transmembrane helix</keyword>
<name>A0A915DD47_9BILA</name>
<evidence type="ECO:0000313" key="3">
    <source>
        <dbReference type="Proteomes" id="UP000887574"/>
    </source>
</evidence>
<feature type="region of interest" description="Disordered" evidence="1">
    <location>
        <begin position="104"/>
        <end position="131"/>
    </location>
</feature>
<evidence type="ECO:0000256" key="2">
    <source>
        <dbReference type="SAM" id="Phobius"/>
    </source>
</evidence>
<dbReference type="Proteomes" id="UP000887574">
    <property type="component" value="Unplaced"/>
</dbReference>
<feature type="region of interest" description="Disordered" evidence="1">
    <location>
        <begin position="41"/>
        <end position="78"/>
    </location>
</feature>
<dbReference type="AlphaFoldDB" id="A0A915DD47"/>
<feature type="compositionally biased region" description="Basic and acidic residues" evidence="1">
    <location>
        <begin position="184"/>
        <end position="195"/>
    </location>
</feature>
<dbReference type="WBParaSite" id="jg18643">
    <property type="protein sequence ID" value="jg18643"/>
    <property type="gene ID" value="jg18643"/>
</dbReference>
<feature type="compositionally biased region" description="Low complexity" evidence="1">
    <location>
        <begin position="225"/>
        <end position="242"/>
    </location>
</feature>
<feature type="compositionally biased region" description="Polar residues" evidence="1">
    <location>
        <begin position="42"/>
        <end position="64"/>
    </location>
</feature>
<sequence length="262" mass="29229">MSLVALWVILGVVLIVIILLAVGLLCYCHFWKWKQTKKPAVDNTTRTLPDAQQTRQTVTSISSARSKENQQGAEKKSGKVDLEKVVVVSPSVKPVPVDHVEVKATGDASKKDRLVEHSSKAKPNNELVSKSKPNQQTVIGDLGGVSVIKEDPSMRTLIKDVREVPMPRMSRKDWLRATNEVFEQQEHQEREEANRKPSPKNQIVHPVSIDWAQSIVYVMPNNEFTQETETTQSSQMQTSASMHEPVFPSGVLGSETMAQPNK</sequence>
<evidence type="ECO:0000313" key="4">
    <source>
        <dbReference type="WBParaSite" id="jg18643"/>
    </source>
</evidence>
<keyword evidence="3" id="KW-1185">Reference proteome</keyword>
<proteinExistence type="predicted"/>
<protein>
    <submittedName>
        <fullName evidence="4">Uncharacterized protein</fullName>
    </submittedName>
</protein>
<keyword evidence="2" id="KW-0472">Membrane</keyword>
<keyword evidence="2" id="KW-0812">Transmembrane</keyword>
<reference evidence="4" key="1">
    <citation type="submission" date="2022-11" db="UniProtKB">
        <authorList>
            <consortium name="WormBaseParasite"/>
        </authorList>
    </citation>
    <scope>IDENTIFICATION</scope>
</reference>
<feature type="region of interest" description="Disordered" evidence="1">
    <location>
        <begin position="184"/>
        <end position="205"/>
    </location>
</feature>
<feature type="transmembrane region" description="Helical" evidence="2">
    <location>
        <begin position="6"/>
        <end position="28"/>
    </location>
</feature>
<feature type="compositionally biased region" description="Basic and acidic residues" evidence="1">
    <location>
        <begin position="65"/>
        <end position="78"/>
    </location>
</feature>
<feature type="compositionally biased region" description="Basic and acidic residues" evidence="1">
    <location>
        <begin position="104"/>
        <end position="119"/>
    </location>
</feature>